<dbReference type="AlphaFoldDB" id="A0A423PYS8"/>
<sequence>MGILRIETDPARTWHGQLIGLFAKRRMAESCQPD</sequence>
<evidence type="ECO:0000313" key="2">
    <source>
        <dbReference type="Proteomes" id="UP000285310"/>
    </source>
</evidence>
<organism evidence="1 2">
    <name type="scientific">Salinisphaera japonica YTM-1</name>
    <dbReference type="NCBI Taxonomy" id="1209778"/>
    <lineage>
        <taxon>Bacteria</taxon>
        <taxon>Pseudomonadati</taxon>
        <taxon>Pseudomonadota</taxon>
        <taxon>Gammaproteobacteria</taxon>
        <taxon>Salinisphaerales</taxon>
        <taxon>Salinisphaeraceae</taxon>
        <taxon>Salinisphaera</taxon>
    </lineage>
</organism>
<dbReference type="Proteomes" id="UP000285310">
    <property type="component" value="Unassembled WGS sequence"/>
</dbReference>
<reference evidence="1 2" key="1">
    <citation type="submission" date="2013-10" db="EMBL/GenBank/DDBJ databases">
        <title>Salinisphaera japonica YTM-1 Genome Sequencing.</title>
        <authorList>
            <person name="Lai Q."/>
            <person name="Li C."/>
            <person name="Shao Z."/>
        </authorList>
    </citation>
    <scope>NUCLEOTIDE SEQUENCE [LARGE SCALE GENOMIC DNA]</scope>
    <source>
        <strain evidence="1 2">YTM-1</strain>
    </source>
</reference>
<evidence type="ECO:0000313" key="1">
    <source>
        <dbReference type="EMBL" id="ROO30673.1"/>
    </source>
</evidence>
<proteinExistence type="predicted"/>
<dbReference type="InParanoid" id="A0A423PYS8"/>
<protein>
    <submittedName>
        <fullName evidence="1">Uncharacterized protein</fullName>
    </submittedName>
</protein>
<dbReference type="EMBL" id="AYKG01000011">
    <property type="protein sequence ID" value="ROO30673.1"/>
    <property type="molecule type" value="Genomic_DNA"/>
</dbReference>
<comment type="caution">
    <text evidence="1">The sequence shown here is derived from an EMBL/GenBank/DDBJ whole genome shotgun (WGS) entry which is preliminary data.</text>
</comment>
<accession>A0A423PYS8</accession>
<gene>
    <name evidence="1" type="ORF">SAJA_04780</name>
</gene>
<keyword evidence="2" id="KW-1185">Reference proteome</keyword>
<name>A0A423PYS8_9GAMM</name>